<organism evidence="1 2">
    <name type="scientific">Fistulina hepatica ATCC 64428</name>
    <dbReference type="NCBI Taxonomy" id="1128425"/>
    <lineage>
        <taxon>Eukaryota</taxon>
        <taxon>Fungi</taxon>
        <taxon>Dikarya</taxon>
        <taxon>Basidiomycota</taxon>
        <taxon>Agaricomycotina</taxon>
        <taxon>Agaricomycetes</taxon>
        <taxon>Agaricomycetidae</taxon>
        <taxon>Agaricales</taxon>
        <taxon>Fistulinaceae</taxon>
        <taxon>Fistulina</taxon>
    </lineage>
</organism>
<evidence type="ECO:0000313" key="1">
    <source>
        <dbReference type="EMBL" id="KIY47611.1"/>
    </source>
</evidence>
<name>A0A0D7ACE5_9AGAR</name>
<dbReference type="Proteomes" id="UP000054144">
    <property type="component" value="Unassembled WGS sequence"/>
</dbReference>
<keyword evidence="2" id="KW-1185">Reference proteome</keyword>
<accession>A0A0D7ACE5</accession>
<reference evidence="1 2" key="1">
    <citation type="journal article" date="2015" name="Fungal Genet. Biol.">
        <title>Evolution of novel wood decay mechanisms in Agaricales revealed by the genome sequences of Fistulina hepatica and Cylindrobasidium torrendii.</title>
        <authorList>
            <person name="Floudas D."/>
            <person name="Held B.W."/>
            <person name="Riley R."/>
            <person name="Nagy L.G."/>
            <person name="Koehler G."/>
            <person name="Ransdell A.S."/>
            <person name="Younus H."/>
            <person name="Chow J."/>
            <person name="Chiniquy J."/>
            <person name="Lipzen A."/>
            <person name="Tritt A."/>
            <person name="Sun H."/>
            <person name="Haridas S."/>
            <person name="LaButti K."/>
            <person name="Ohm R.A."/>
            <person name="Kues U."/>
            <person name="Blanchette R.A."/>
            <person name="Grigoriev I.V."/>
            <person name="Minto R.E."/>
            <person name="Hibbett D.S."/>
        </authorList>
    </citation>
    <scope>NUCLEOTIDE SEQUENCE [LARGE SCALE GENOMIC DNA]</scope>
    <source>
        <strain evidence="1 2">ATCC 64428</strain>
    </source>
</reference>
<dbReference type="EMBL" id="KN881931">
    <property type="protein sequence ID" value="KIY47611.1"/>
    <property type="molecule type" value="Genomic_DNA"/>
</dbReference>
<gene>
    <name evidence="1" type="ORF">FISHEDRAFT_59574</name>
</gene>
<evidence type="ECO:0000313" key="2">
    <source>
        <dbReference type="Proteomes" id="UP000054144"/>
    </source>
</evidence>
<dbReference type="AlphaFoldDB" id="A0A0D7ACE5"/>
<proteinExistence type="predicted"/>
<protein>
    <submittedName>
        <fullName evidence="1">Uncharacterized protein</fullName>
    </submittedName>
</protein>
<sequence>MLSEVRLDTHHFLLIVEQEEISQLPMSISHSSVRSQGTASSIAGDSDYVSQTLTTGSDVPPLLSVSSEVEFQNLTDVTTLPQEMMTYSVASILDILSSGSSSNVIQTSVKQSLCFTSATAFANILAAADVTSDMTADAYGHHGQHYHISILVKWARISECPQPTWALLIYMNNVVDNTLTSE</sequence>